<sequence>MAYDEGLAEIMRGDLDGTPGLTERRMFGGLAFMLNGHMVCGVHAGGAMFRVGKEHEAQARAIPGTGPMEFTGKPMGGMVSADEEVMADDERRAALMALAIANAEALPPK</sequence>
<dbReference type="Gene3D" id="3.30.1460.30">
    <property type="entry name" value="YgaC/TfoX-N like chaperone"/>
    <property type="match status" value="1"/>
</dbReference>
<dbReference type="OrthoDB" id="214902at2"/>
<accession>A0A1G7A340</accession>
<reference evidence="3" key="1">
    <citation type="submission" date="2016-10" db="EMBL/GenBank/DDBJ databases">
        <authorList>
            <person name="Varghese N."/>
            <person name="Submissions S."/>
        </authorList>
    </citation>
    <scope>NUCLEOTIDE SEQUENCE [LARGE SCALE GENOMIC DNA]</scope>
    <source>
        <strain evidence="3">DSM 21424</strain>
    </source>
</reference>
<gene>
    <name evidence="2" type="ORF">SAMN04488567_0793</name>
</gene>
<protein>
    <submittedName>
        <fullName evidence="2">TfoX N-terminal domain-containing protein</fullName>
    </submittedName>
</protein>
<name>A0A1G7A340_9RHOB</name>
<dbReference type="InterPro" id="IPR007076">
    <property type="entry name" value="TfoX_N"/>
</dbReference>
<dbReference type="Proteomes" id="UP000198922">
    <property type="component" value="Unassembled WGS sequence"/>
</dbReference>
<dbReference type="STRING" id="521013.SAMN04488567_0793"/>
<evidence type="ECO:0000259" key="1">
    <source>
        <dbReference type="Pfam" id="PF04993"/>
    </source>
</evidence>
<dbReference type="SUPFAM" id="SSF159894">
    <property type="entry name" value="YgaC/TfoX-N like"/>
    <property type="match status" value="1"/>
</dbReference>
<keyword evidence="3" id="KW-1185">Reference proteome</keyword>
<dbReference type="EMBL" id="FNAT01000001">
    <property type="protein sequence ID" value="SDE09249.1"/>
    <property type="molecule type" value="Genomic_DNA"/>
</dbReference>
<dbReference type="RefSeq" id="WP_090109475.1">
    <property type="nucleotide sequence ID" value="NZ_FNAT01000001.1"/>
</dbReference>
<dbReference type="AlphaFoldDB" id="A0A1G7A340"/>
<evidence type="ECO:0000313" key="2">
    <source>
        <dbReference type="EMBL" id="SDE09249.1"/>
    </source>
</evidence>
<organism evidence="2 3">
    <name type="scientific">Limimaricola pyoseonensis</name>
    <dbReference type="NCBI Taxonomy" id="521013"/>
    <lineage>
        <taxon>Bacteria</taxon>
        <taxon>Pseudomonadati</taxon>
        <taxon>Pseudomonadota</taxon>
        <taxon>Alphaproteobacteria</taxon>
        <taxon>Rhodobacterales</taxon>
        <taxon>Paracoccaceae</taxon>
        <taxon>Limimaricola</taxon>
    </lineage>
</organism>
<dbReference type="Pfam" id="PF04993">
    <property type="entry name" value="TfoX_N"/>
    <property type="match status" value="1"/>
</dbReference>
<feature type="domain" description="TfoX N-terminal" evidence="1">
    <location>
        <begin position="17"/>
        <end position="103"/>
    </location>
</feature>
<evidence type="ECO:0000313" key="3">
    <source>
        <dbReference type="Proteomes" id="UP000198922"/>
    </source>
</evidence>
<proteinExistence type="predicted"/>